<feature type="domain" description="T6SS Phospholipase effector Tle1-like catalytic" evidence="2">
    <location>
        <begin position="16"/>
        <end position="207"/>
    </location>
</feature>
<evidence type="ECO:0000256" key="1">
    <source>
        <dbReference type="SAM" id="MobiDB-lite"/>
    </source>
</evidence>
<feature type="compositionally biased region" description="Polar residues" evidence="1">
    <location>
        <begin position="112"/>
        <end position="131"/>
    </location>
</feature>
<evidence type="ECO:0000313" key="4">
    <source>
        <dbReference type="Proteomes" id="UP000054007"/>
    </source>
</evidence>
<sequence>MACAGHAKLQIQQYIPPDNWQQVPFAYKLYTEVDKAGWEQSTDFKHSFCVEVDIEFVGVWDTVDSVGIIPRRLPFTTSNTLVRTFRHAVALDERRAKFKANLWNMPTEEEQQLGTPRASPSNSRKSSRQFNSIRSRKAPFPLDIKLDPEEEEFLNKMEARFSEEAPKPTDVREVWFSGCHCDVGGGSVKNSTRNSLARISLRWMVRECFLARTGIMFDTERLRDIGLEPTTLSPFVTPRPPPLSTKGKSIISPEPEFKKSFTQKVADGVKGMFTRPDMSASMASSVMSASVDPFISEEEEELRDALQPKYDQLKHAKFWYLLEVIPMEFRRQIGDGSTESRFGINLCRPREVPHSSDKPVEIHRSVKMRMEAMHATGNKKGKEYVPKAFRTGWPKNIKWVD</sequence>
<dbReference type="InterPro" id="IPR018712">
    <property type="entry name" value="Tle1-like_cat"/>
</dbReference>
<dbReference type="EMBL" id="KN880453">
    <property type="protein sequence ID" value="KIY71582.1"/>
    <property type="molecule type" value="Genomic_DNA"/>
</dbReference>
<gene>
    <name evidence="3" type="ORF">CYLTODRAFT_487175</name>
</gene>
<dbReference type="Pfam" id="PF09994">
    <property type="entry name" value="T6SS_Tle1-like_cat"/>
    <property type="match status" value="1"/>
</dbReference>
<feature type="region of interest" description="Disordered" evidence="1">
    <location>
        <begin position="105"/>
        <end position="131"/>
    </location>
</feature>
<name>A0A0D7BM78_9AGAR</name>
<dbReference type="STRING" id="1314674.A0A0D7BM78"/>
<organism evidence="3 4">
    <name type="scientific">Cylindrobasidium torrendii FP15055 ss-10</name>
    <dbReference type="NCBI Taxonomy" id="1314674"/>
    <lineage>
        <taxon>Eukaryota</taxon>
        <taxon>Fungi</taxon>
        <taxon>Dikarya</taxon>
        <taxon>Basidiomycota</taxon>
        <taxon>Agaricomycotina</taxon>
        <taxon>Agaricomycetes</taxon>
        <taxon>Agaricomycetidae</taxon>
        <taxon>Agaricales</taxon>
        <taxon>Marasmiineae</taxon>
        <taxon>Physalacriaceae</taxon>
        <taxon>Cylindrobasidium</taxon>
    </lineage>
</organism>
<accession>A0A0D7BM78</accession>
<keyword evidence="4" id="KW-1185">Reference proteome</keyword>
<dbReference type="PANTHER" id="PTHR33840">
    <property type="match status" value="1"/>
</dbReference>
<protein>
    <recommendedName>
        <fullName evidence="2">T6SS Phospholipase effector Tle1-like catalytic domain-containing protein</fullName>
    </recommendedName>
</protein>
<dbReference type="AlphaFoldDB" id="A0A0D7BM78"/>
<proteinExistence type="predicted"/>
<dbReference type="PANTHER" id="PTHR33840:SF2">
    <property type="entry name" value="TLE1 PHOSPHOLIPASE DOMAIN-CONTAINING PROTEIN"/>
    <property type="match status" value="1"/>
</dbReference>
<dbReference type="Proteomes" id="UP000054007">
    <property type="component" value="Unassembled WGS sequence"/>
</dbReference>
<reference evidence="3 4" key="1">
    <citation type="journal article" date="2015" name="Fungal Genet. Biol.">
        <title>Evolution of novel wood decay mechanisms in Agaricales revealed by the genome sequences of Fistulina hepatica and Cylindrobasidium torrendii.</title>
        <authorList>
            <person name="Floudas D."/>
            <person name="Held B.W."/>
            <person name="Riley R."/>
            <person name="Nagy L.G."/>
            <person name="Koehler G."/>
            <person name="Ransdell A.S."/>
            <person name="Younus H."/>
            <person name="Chow J."/>
            <person name="Chiniquy J."/>
            <person name="Lipzen A."/>
            <person name="Tritt A."/>
            <person name="Sun H."/>
            <person name="Haridas S."/>
            <person name="LaButti K."/>
            <person name="Ohm R.A."/>
            <person name="Kues U."/>
            <person name="Blanchette R.A."/>
            <person name="Grigoriev I.V."/>
            <person name="Minto R.E."/>
            <person name="Hibbett D.S."/>
        </authorList>
    </citation>
    <scope>NUCLEOTIDE SEQUENCE [LARGE SCALE GENOMIC DNA]</scope>
    <source>
        <strain evidence="3 4">FP15055 ss-10</strain>
    </source>
</reference>
<evidence type="ECO:0000259" key="2">
    <source>
        <dbReference type="Pfam" id="PF09994"/>
    </source>
</evidence>
<evidence type="ECO:0000313" key="3">
    <source>
        <dbReference type="EMBL" id="KIY71582.1"/>
    </source>
</evidence>
<dbReference type="OrthoDB" id="3162439at2759"/>